<dbReference type="OrthoDB" id="4087367at2759"/>
<evidence type="ECO:0008006" key="3">
    <source>
        <dbReference type="Google" id="ProtNLM"/>
    </source>
</evidence>
<comment type="caution">
    <text evidence="1">The sequence shown here is derived from an EMBL/GenBank/DDBJ whole genome shotgun (WGS) entry which is preliminary data.</text>
</comment>
<evidence type="ECO:0000313" key="1">
    <source>
        <dbReference type="EMBL" id="PVH20646.1"/>
    </source>
</evidence>
<dbReference type="Proteomes" id="UP000244309">
    <property type="component" value="Unassembled WGS sequence"/>
</dbReference>
<reference evidence="1 2" key="1">
    <citation type="submission" date="2017-12" db="EMBL/GenBank/DDBJ databases">
        <title>Genome Sequence of a Multidrug-Resistant Candida haemulonii Isolate from a Patient with Chronic Leg Ulcers in Israel.</title>
        <authorList>
            <person name="Chow N.A."/>
            <person name="Gade L."/>
            <person name="Batra D."/>
            <person name="Rowe L.A."/>
            <person name="Ben-Ami R."/>
            <person name="Loparev V.N."/>
            <person name="Litvintseva A.P."/>
        </authorList>
    </citation>
    <scope>NUCLEOTIDE SEQUENCE [LARGE SCALE GENOMIC DNA]</scope>
    <source>
        <strain evidence="1 2">B11899</strain>
    </source>
</reference>
<accession>A0A2V1AT16</accession>
<proteinExistence type="predicted"/>
<gene>
    <name evidence="1" type="ORF">CXQ85_002448</name>
</gene>
<dbReference type="STRING" id="45357.A0A2V1AT16"/>
<dbReference type="Gene3D" id="3.40.140.10">
    <property type="entry name" value="Cytidine Deaminase, domain 2"/>
    <property type="match status" value="1"/>
</dbReference>
<keyword evidence="2" id="KW-1185">Reference proteome</keyword>
<protein>
    <recommendedName>
        <fullName evidence="3">JAB1/MPN/MOV34 metalloenzyme domain-containing protein</fullName>
    </recommendedName>
</protein>
<evidence type="ECO:0000313" key="2">
    <source>
        <dbReference type="Proteomes" id="UP000244309"/>
    </source>
</evidence>
<dbReference type="RefSeq" id="XP_025341586.1">
    <property type="nucleotide sequence ID" value="XM_025486121.1"/>
</dbReference>
<dbReference type="EMBL" id="PKFO01000003">
    <property type="protein sequence ID" value="PVH20646.1"/>
    <property type="molecule type" value="Genomic_DNA"/>
</dbReference>
<sequence length="234" mass="25379">MLVQLRATALYAISDQISRNSTAAGVLVGSESEDGLLVADVFELKWSGSTIDYDNLNKRLRLLSAVSPTASLVGLYSINGKPPQAAIDDFRQNGDRLPPIYVLFQEKDVQCFASSNHTPVPFTILAESTETIATGTLHSHANYTQDEPELTQVSEEAVVYSLEQLEHRVRQLLATDNLSPDAERDLVYLANKLSSAPESKGGDLELVSSRLAVLTNSLAVARAANVHFAPRAGR</sequence>
<organism evidence="1 2">
    <name type="scientific">Candidozyma haemuli</name>
    <dbReference type="NCBI Taxonomy" id="45357"/>
    <lineage>
        <taxon>Eukaryota</taxon>
        <taxon>Fungi</taxon>
        <taxon>Dikarya</taxon>
        <taxon>Ascomycota</taxon>
        <taxon>Saccharomycotina</taxon>
        <taxon>Pichiomycetes</taxon>
        <taxon>Metschnikowiaceae</taxon>
        <taxon>Candidozyma</taxon>
    </lineage>
</organism>
<name>A0A2V1AT16_9ASCO</name>
<dbReference type="GeneID" id="37007779"/>
<dbReference type="AlphaFoldDB" id="A0A2V1AT16"/>
<dbReference type="VEuPathDB" id="FungiDB:CXQ85_002448"/>